<dbReference type="PANTHER" id="PTHR43143:SF5">
    <property type="entry name" value="SECRETED PROTEIN"/>
    <property type="match status" value="1"/>
</dbReference>
<dbReference type="InterPro" id="IPR013320">
    <property type="entry name" value="ConA-like_dom_sf"/>
</dbReference>
<dbReference type="Gene3D" id="2.60.120.200">
    <property type="match status" value="1"/>
</dbReference>
<organism evidence="3 4">
    <name type="scientific">Actinospica acidithermotolerans</name>
    <dbReference type="NCBI Taxonomy" id="2828514"/>
    <lineage>
        <taxon>Bacteria</taxon>
        <taxon>Bacillati</taxon>
        <taxon>Actinomycetota</taxon>
        <taxon>Actinomycetes</taxon>
        <taxon>Catenulisporales</taxon>
        <taxon>Actinospicaceae</taxon>
        <taxon>Actinospica</taxon>
    </lineage>
</organism>
<dbReference type="InterPro" id="IPR004843">
    <property type="entry name" value="Calcineurin-like_PHP"/>
</dbReference>
<dbReference type="InterPro" id="IPR006311">
    <property type="entry name" value="TAT_signal"/>
</dbReference>
<comment type="caution">
    <text evidence="3">The sequence shown here is derived from an EMBL/GenBank/DDBJ whole genome shotgun (WGS) entry which is preliminary data.</text>
</comment>
<dbReference type="PROSITE" id="PS51318">
    <property type="entry name" value="TAT"/>
    <property type="match status" value="1"/>
</dbReference>
<reference evidence="3" key="1">
    <citation type="submission" date="2021-04" db="EMBL/GenBank/DDBJ databases">
        <title>Genome based classification of Actinospica acidithermotolerans sp. nov., an actinobacterium isolated from an Indonesian hot spring.</title>
        <authorList>
            <person name="Kusuma A.B."/>
            <person name="Putra K.E."/>
            <person name="Nafisah S."/>
            <person name="Loh J."/>
            <person name="Nouioui I."/>
            <person name="Goodfellow M."/>
        </authorList>
    </citation>
    <scope>NUCLEOTIDE SEQUENCE</scope>
    <source>
        <strain evidence="3">MGRD01-02</strain>
    </source>
</reference>
<dbReference type="Gene3D" id="3.60.21.10">
    <property type="match status" value="1"/>
</dbReference>
<evidence type="ECO:0000256" key="1">
    <source>
        <dbReference type="SAM" id="MobiDB-lite"/>
    </source>
</evidence>
<dbReference type="EMBL" id="JAGSOH010000156">
    <property type="protein sequence ID" value="MBR7830786.1"/>
    <property type="molecule type" value="Genomic_DNA"/>
</dbReference>
<dbReference type="SUPFAM" id="SSF56300">
    <property type="entry name" value="Metallo-dependent phosphatases"/>
    <property type="match status" value="1"/>
</dbReference>
<evidence type="ECO:0000259" key="2">
    <source>
        <dbReference type="Pfam" id="PF00149"/>
    </source>
</evidence>
<dbReference type="Pfam" id="PF13385">
    <property type="entry name" value="Laminin_G_3"/>
    <property type="match status" value="1"/>
</dbReference>
<keyword evidence="4" id="KW-1185">Reference proteome</keyword>
<gene>
    <name evidence="3" type="ORF">KDK95_31070</name>
</gene>
<sequence>MHEHAGHTDCECPRTADLDGESAAAASRRAFLRTSAILGAGVGAASVGLLGAAPALAASAGRSDDPYDQTTMTPAASGRWNPDGERAQFTVIVMPDTQYLFDQDRIHPVPLEQSFEYVLSCAQRQGLQDDNVVFLAHLGDVTQNGLAEEYAAATKVFDLLDNERVAYSVLAGNHDVGSSTTDQRGDTPYLDTFNPKRFANSPTWHSASPDGYNNAHIFRAGGREWLLLSLDWRMSAAGFSWANSVIKANPALPVIVTTHDIVYADDSGAAYLDDYGQQLWDGLIKDNDQIFLTLNGHYWPPGSTTLKNSAGNDVFLHITNYQNRYYGGAAMIRAYRFDLDRGTIDVETFSPWISKLITAGEANALAAQEARLTSEVDRFSIALDFDQRFGGFAPVAARPSRPAKDMLVRGTVAYWRFDGLSADGASVAASTVVRDQTGLGNDLVFKTVSGTPASALTWSSAYHPDQPGHGSVAFTGQASPVKGSYFQTVANAPINGNEFEHGYTFEAFFHLPADWNSDQNAWTAILSRWGTAGQAGRSAGNTDPNEPIVTLSLSGDRELQWCVYPLNLDDESTNWGHELPLGAWWHVAVVNDGAITKLYVDGCEVARNPATPANGLVTLNLPWMLGGYEYQGAINQIFYGGIGDVRIVDRALPVSQFMLG</sequence>
<dbReference type="Proteomes" id="UP000676325">
    <property type="component" value="Unassembled WGS sequence"/>
</dbReference>
<dbReference type="GO" id="GO:0016787">
    <property type="term" value="F:hydrolase activity"/>
    <property type="evidence" value="ECO:0007669"/>
    <property type="project" value="InterPro"/>
</dbReference>
<accession>A0A941IPU9</accession>
<dbReference type="InterPro" id="IPR029052">
    <property type="entry name" value="Metallo-depent_PP-like"/>
</dbReference>
<protein>
    <submittedName>
        <fullName evidence="3">Metallophosphoesterase</fullName>
    </submittedName>
</protein>
<dbReference type="PANTHER" id="PTHR43143">
    <property type="entry name" value="METALLOPHOSPHOESTERASE, CALCINEURIN SUPERFAMILY"/>
    <property type="match status" value="1"/>
</dbReference>
<feature type="domain" description="Calcineurin-like phosphoesterase" evidence="2">
    <location>
        <begin position="114"/>
        <end position="277"/>
    </location>
</feature>
<evidence type="ECO:0000313" key="3">
    <source>
        <dbReference type="EMBL" id="MBR7830786.1"/>
    </source>
</evidence>
<feature type="region of interest" description="Disordered" evidence="1">
    <location>
        <begin position="59"/>
        <end position="81"/>
    </location>
</feature>
<dbReference type="RefSeq" id="WP_212521913.1">
    <property type="nucleotide sequence ID" value="NZ_JAGSOH010000156.1"/>
</dbReference>
<dbReference type="AlphaFoldDB" id="A0A941IPU9"/>
<proteinExistence type="predicted"/>
<name>A0A941IPU9_9ACTN</name>
<dbReference type="Pfam" id="PF00149">
    <property type="entry name" value="Metallophos"/>
    <property type="match status" value="1"/>
</dbReference>
<dbReference type="InterPro" id="IPR051918">
    <property type="entry name" value="STPP_CPPED1"/>
</dbReference>
<evidence type="ECO:0000313" key="4">
    <source>
        <dbReference type="Proteomes" id="UP000676325"/>
    </source>
</evidence>
<dbReference type="SUPFAM" id="SSF49899">
    <property type="entry name" value="Concanavalin A-like lectins/glucanases"/>
    <property type="match status" value="1"/>
</dbReference>